<dbReference type="GO" id="GO:0006508">
    <property type="term" value="P:proteolysis"/>
    <property type="evidence" value="ECO:0007669"/>
    <property type="project" value="InterPro"/>
</dbReference>
<gene>
    <name evidence="2" type="primary">Dgri\GH16940</name>
</gene>
<evidence type="ECO:0000313" key="2">
    <source>
        <dbReference type="EMBL" id="CDW20012.1"/>
    </source>
</evidence>
<dbReference type="AlphaFoldDB" id="A0A0K2T344"/>
<reference evidence="2" key="1">
    <citation type="submission" date="2014-05" db="EMBL/GenBank/DDBJ databases">
        <authorList>
            <person name="Chronopoulou M."/>
        </authorList>
    </citation>
    <scope>NUCLEOTIDE SEQUENCE</scope>
    <source>
        <tissue evidence="2">Whole organism</tissue>
    </source>
</reference>
<accession>A0A0K2T344</accession>
<organism evidence="2">
    <name type="scientific">Lepeophtheirus salmonis</name>
    <name type="common">Salmon louse</name>
    <name type="synonym">Caligus salmonis</name>
    <dbReference type="NCBI Taxonomy" id="72036"/>
    <lineage>
        <taxon>Eukaryota</taxon>
        <taxon>Metazoa</taxon>
        <taxon>Ecdysozoa</taxon>
        <taxon>Arthropoda</taxon>
        <taxon>Crustacea</taxon>
        <taxon>Multicrustacea</taxon>
        <taxon>Hexanauplia</taxon>
        <taxon>Copepoda</taxon>
        <taxon>Siphonostomatoida</taxon>
        <taxon>Caligidae</taxon>
        <taxon>Lepeophtheirus</taxon>
    </lineage>
</organism>
<dbReference type="PROSITE" id="PS50240">
    <property type="entry name" value="TRYPSIN_DOM"/>
    <property type="match status" value="1"/>
</dbReference>
<dbReference type="InterPro" id="IPR043504">
    <property type="entry name" value="Peptidase_S1_PA_chymotrypsin"/>
</dbReference>
<dbReference type="EMBL" id="HACA01002651">
    <property type="protein sequence ID" value="CDW20012.1"/>
    <property type="molecule type" value="Transcribed_RNA"/>
</dbReference>
<dbReference type="OrthoDB" id="291007at2759"/>
<dbReference type="InterPro" id="IPR001254">
    <property type="entry name" value="Trypsin_dom"/>
</dbReference>
<proteinExistence type="predicted"/>
<dbReference type="Gene3D" id="2.40.10.10">
    <property type="entry name" value="Trypsin-like serine proteases"/>
    <property type="match status" value="1"/>
</dbReference>
<dbReference type="InterPro" id="IPR051333">
    <property type="entry name" value="CLIP_Serine_Protease"/>
</dbReference>
<sequence>DDVKCEGAILTKHHVISAASCIKQYEEEILVIKTGSVDSQAFSTRYILYSISDKAYHPDYDSTTHGNDIVILTAEFNMVPNINLIPVCLPQVSTHDFTDMPATYTGVDIPTISTHTKLGFLITKIVNDKQCQNSTSLCAKAINTPTNGNWGSPLVAKVDGSCALIGIHSKQAEGDRILKFTRIDRYLDWIKPKILHYYIVYKEYSFWESVNEETNAN</sequence>
<dbReference type="Pfam" id="PF00089">
    <property type="entry name" value="Trypsin"/>
    <property type="match status" value="1"/>
</dbReference>
<dbReference type="PANTHER" id="PTHR24260">
    <property type="match status" value="1"/>
</dbReference>
<feature type="domain" description="Peptidase S1" evidence="1">
    <location>
        <begin position="1"/>
        <end position="195"/>
    </location>
</feature>
<dbReference type="SUPFAM" id="SSF50494">
    <property type="entry name" value="Trypsin-like serine proteases"/>
    <property type="match status" value="1"/>
</dbReference>
<protein>
    <recommendedName>
        <fullName evidence="1">Peptidase S1 domain-containing protein</fullName>
    </recommendedName>
</protein>
<feature type="non-terminal residue" evidence="2">
    <location>
        <position position="1"/>
    </location>
</feature>
<dbReference type="SMART" id="SM00020">
    <property type="entry name" value="Tryp_SPc"/>
    <property type="match status" value="1"/>
</dbReference>
<dbReference type="GO" id="GO:0004252">
    <property type="term" value="F:serine-type endopeptidase activity"/>
    <property type="evidence" value="ECO:0007669"/>
    <property type="project" value="InterPro"/>
</dbReference>
<name>A0A0K2T344_LEPSM</name>
<dbReference type="PANTHER" id="PTHR24260:SF145">
    <property type="entry name" value="FI17609P1-RELATED"/>
    <property type="match status" value="1"/>
</dbReference>
<evidence type="ECO:0000259" key="1">
    <source>
        <dbReference type="PROSITE" id="PS50240"/>
    </source>
</evidence>
<dbReference type="InterPro" id="IPR009003">
    <property type="entry name" value="Peptidase_S1_PA"/>
</dbReference>